<comment type="similarity">
    <text evidence="1">Belongs to the HEATR5 family.</text>
</comment>
<dbReference type="InParanoid" id="A0A1Y1YI40"/>
<dbReference type="GO" id="GO:0006897">
    <property type="term" value="P:endocytosis"/>
    <property type="evidence" value="ECO:0007669"/>
    <property type="project" value="TreeGrafter"/>
</dbReference>
<protein>
    <submittedName>
        <fullName evidence="2">ARM repeat-containing protein</fullName>
    </submittedName>
</protein>
<dbReference type="GO" id="GO:0016020">
    <property type="term" value="C:membrane"/>
    <property type="evidence" value="ECO:0007669"/>
    <property type="project" value="TreeGrafter"/>
</dbReference>
<dbReference type="GO" id="GO:0005829">
    <property type="term" value="C:cytosol"/>
    <property type="evidence" value="ECO:0007669"/>
    <property type="project" value="GOC"/>
</dbReference>
<dbReference type="GO" id="GO:0005794">
    <property type="term" value="C:Golgi apparatus"/>
    <property type="evidence" value="ECO:0007669"/>
    <property type="project" value="TreeGrafter"/>
</dbReference>
<gene>
    <name evidence="2" type="ORF">K493DRAFT_368982</name>
</gene>
<dbReference type="EMBL" id="MCFE01000127">
    <property type="protein sequence ID" value="ORX97701.1"/>
    <property type="molecule type" value="Genomic_DNA"/>
</dbReference>
<dbReference type="GO" id="GO:0008104">
    <property type="term" value="P:intracellular protein localization"/>
    <property type="evidence" value="ECO:0007669"/>
    <property type="project" value="TreeGrafter"/>
</dbReference>
<dbReference type="Pfam" id="PF20210">
    <property type="entry name" value="Laa1_Sip1_HTR5"/>
    <property type="match status" value="1"/>
</dbReference>
<comment type="caution">
    <text evidence="2">The sequence shown here is derived from an EMBL/GenBank/DDBJ whole genome shotgun (WGS) entry which is preliminary data.</text>
</comment>
<dbReference type="Proteomes" id="UP000193498">
    <property type="component" value="Unassembled WGS sequence"/>
</dbReference>
<evidence type="ECO:0000313" key="2">
    <source>
        <dbReference type="EMBL" id="ORX97701.1"/>
    </source>
</evidence>
<evidence type="ECO:0000256" key="1">
    <source>
        <dbReference type="ARBA" id="ARBA00008304"/>
    </source>
</evidence>
<dbReference type="PANTHER" id="PTHR21663:SF0">
    <property type="entry name" value="HEAT REPEAT-CONTAINING PROTEIN 5B"/>
    <property type="match status" value="1"/>
</dbReference>
<sequence>MHCVGALFESCGSKIGSYFIDTTTGLLKIVKNVSEQSAGLIKVEAIRTIGKIVHGSGKNAPDQSLKEIVKYMKNGLCDKSFAIRIACAECLREVASQTTYLVSSIANDLDILLLQIFKAFEGSNYDVRREIASLAAVITATTQSPVMATASTKGGIRMAKSVSFPSQSSSPTFETGSRRDENGVFSIEETLAALSSCFSKLTTRESRVGIIETYSELLLSLGSNFIEANYAAISKHIIVELVGKNLSGSKLDILCVQEWCSFLLRDIIGKRLLSEQGQVLAVRELTNTWIKPWESNNPSKYILRCVLNEVNGLVLDLGGVASSVQDSLIDPLVTLLGHTSHTVQIALASCFRSLCYSLPAHLPKLISKILKLLQRTIPTNVTVPTSSMGVFKKCLGLSQVLCALITLIPEKQLYISHELYGGIFSVAVRLLKNATSSETQHMWISSVEYRVGWSLIGSLMCIGPQFSQLHMSQLMILWRNSLPKMLAKDANRGVTDWLYMLQIREVALGALYSFLIHNGEELITTDAAKRITQFLDNTLAFLALIPSSILSSNTSSSQLFPCTLDLTECENLVRKRLFECYSVLKPTPAFETSFSSLLKTAIELITEPEFTPDRANTASTMGNAGSSIFQGYGCGMNSSFLTKSWDQLYTTYYSSVLAQSCCRFPKSMPSIVGVTDSAIDLITIIFPYLSSSVQEFTLEQLWKSLKNPKLDKSPDRKIAVQVNAIVVLLKTLENLERLASKRTEKISIPTPQGRTTALAKEILQSFLPNSDPYVRCASGQALGLLAQIVGNPFITSQIQYLVDVIVNDRDPNVRSGCVIALSCIYNRVGGIAANVHLKTVVGILHSLSSDSHPTVHSWALKALSLTIDSAGSMFAPYVNGTIGVIAKVFMSEGHEQGYHSLINPPFGMAQEVVYQTLGHLLYALIGTLGPELQAATKVREICLCLIDELKHNDESLVVVEYIKCVQHLLMFAPNCVDISSLIPFLQDQLYSFNFRLKSAAVTCLYQLVQRNVKDVLKNARPGLREQLFFLLDDGLEMEDAKRVIKSHLSQTVIEEPLKWFDICKKILSKTSSESSGEHKATDTDEYGDDSVAFTATATSASASGQSTTEDFSKLPSRWRAQLFALDCLREIVILLAKSDEKAHFDMVYAKETFPSNSGFLVFRLPELIKMSFVAATSSIIQIRLDGLSLLSDIIKHFAATTDPDFEEAMILEQYQAQITSALAPAFSTETAPEVITSAIQVCGDFIASNIVREIGTLGRMVKLLTTILSESSVDTVNSESPDGKILVKITTLKIWAELFVLSRTEEYLLDVIEPRLEILCELWLLFVQDYAKVRLGATGVTGSNGLSAGVLTSGLESIYGSSVIGVILPYYESAWIPIMNAISVLIDTNNDHILTKLRENTGNDENYDTPSRFFFVLLGLCVEALAEPSKTRGYSNSLDAILVLVKALRSILKPLVAGNQCLEHSLFMEIICVLEKLMIHESNVIQVAITEVFKTLATEYSSDYLYAEMSDIRFVNGCLYCVKSSQ</sequence>
<dbReference type="InterPro" id="IPR016024">
    <property type="entry name" value="ARM-type_fold"/>
</dbReference>
<keyword evidence="3" id="KW-1185">Reference proteome</keyword>
<dbReference type="Gene3D" id="1.25.10.10">
    <property type="entry name" value="Leucine-rich Repeat Variant"/>
    <property type="match status" value="3"/>
</dbReference>
<proteinExistence type="inferred from homology"/>
<accession>A0A1Y1YI40</accession>
<dbReference type="OrthoDB" id="192608at2759"/>
<dbReference type="PANTHER" id="PTHR21663">
    <property type="entry name" value="HYPOTHETICAL HEAT DOMAIN-CONTAINING"/>
    <property type="match status" value="1"/>
</dbReference>
<reference evidence="2 3" key="1">
    <citation type="submission" date="2016-07" db="EMBL/GenBank/DDBJ databases">
        <title>Pervasive Adenine N6-methylation of Active Genes in Fungi.</title>
        <authorList>
            <consortium name="DOE Joint Genome Institute"/>
            <person name="Mondo S.J."/>
            <person name="Dannebaum R.O."/>
            <person name="Kuo R.C."/>
            <person name="Labutti K."/>
            <person name="Haridas S."/>
            <person name="Kuo A."/>
            <person name="Salamov A."/>
            <person name="Ahrendt S.R."/>
            <person name="Lipzen A."/>
            <person name="Sullivan W."/>
            <person name="Andreopoulos W.B."/>
            <person name="Clum A."/>
            <person name="Lindquist E."/>
            <person name="Daum C."/>
            <person name="Ramamoorthy G.K."/>
            <person name="Gryganskyi A."/>
            <person name="Culley D."/>
            <person name="Magnuson J.K."/>
            <person name="James T.Y."/>
            <person name="O'Malley M.A."/>
            <person name="Stajich J.E."/>
            <person name="Spatafora J.W."/>
            <person name="Visel A."/>
            <person name="Grigoriev I.V."/>
        </authorList>
    </citation>
    <scope>NUCLEOTIDE SEQUENCE [LARGE SCALE GENOMIC DNA]</scope>
    <source>
        <strain evidence="2 3">CBS 931.73</strain>
    </source>
</reference>
<organism evidence="2 3">
    <name type="scientific">Basidiobolus meristosporus CBS 931.73</name>
    <dbReference type="NCBI Taxonomy" id="1314790"/>
    <lineage>
        <taxon>Eukaryota</taxon>
        <taxon>Fungi</taxon>
        <taxon>Fungi incertae sedis</taxon>
        <taxon>Zoopagomycota</taxon>
        <taxon>Entomophthoromycotina</taxon>
        <taxon>Basidiobolomycetes</taxon>
        <taxon>Basidiobolales</taxon>
        <taxon>Basidiobolaceae</taxon>
        <taxon>Basidiobolus</taxon>
    </lineage>
</organism>
<dbReference type="InterPro" id="IPR011989">
    <property type="entry name" value="ARM-like"/>
</dbReference>
<evidence type="ECO:0000313" key="3">
    <source>
        <dbReference type="Proteomes" id="UP000193498"/>
    </source>
</evidence>
<dbReference type="FunCoup" id="A0A1Y1YI40">
    <property type="interactions" value="317"/>
</dbReference>
<name>A0A1Y1YI40_9FUNG</name>
<dbReference type="GO" id="GO:0042147">
    <property type="term" value="P:retrograde transport, endosome to Golgi"/>
    <property type="evidence" value="ECO:0007669"/>
    <property type="project" value="TreeGrafter"/>
</dbReference>
<dbReference type="InterPro" id="IPR040108">
    <property type="entry name" value="Laa1/Sip1/HEATR5"/>
</dbReference>
<dbReference type="GO" id="GO:0030139">
    <property type="term" value="C:endocytic vesicle"/>
    <property type="evidence" value="ECO:0007669"/>
    <property type="project" value="TreeGrafter"/>
</dbReference>
<dbReference type="Pfam" id="PF25468">
    <property type="entry name" value="HEAT_HEATR5A"/>
    <property type="match status" value="1"/>
</dbReference>
<dbReference type="InterPro" id="IPR046837">
    <property type="entry name" value="Laa1/Sip1/HEATR5-like_HEAT"/>
</dbReference>
<dbReference type="SUPFAM" id="SSF48371">
    <property type="entry name" value="ARM repeat"/>
    <property type="match status" value="3"/>
</dbReference>
<dbReference type="STRING" id="1314790.A0A1Y1YI40"/>